<gene>
    <name evidence="1" type="ORF">KSZ_61790</name>
</gene>
<evidence type="ECO:0000313" key="1">
    <source>
        <dbReference type="EMBL" id="GHO88173.1"/>
    </source>
</evidence>
<evidence type="ECO:0000313" key="2">
    <source>
        <dbReference type="Proteomes" id="UP000635565"/>
    </source>
</evidence>
<dbReference type="Proteomes" id="UP000635565">
    <property type="component" value="Unassembled WGS sequence"/>
</dbReference>
<proteinExistence type="predicted"/>
<accession>A0ABQ3VS09</accession>
<keyword evidence="2" id="KW-1185">Reference proteome</keyword>
<sequence>MRNELAEELIVEGEAKVVQKRTGCPEDLANLVRGRANQAAEQKK</sequence>
<dbReference type="EMBL" id="BNJJ01000022">
    <property type="protein sequence ID" value="GHO88173.1"/>
    <property type="molecule type" value="Genomic_DNA"/>
</dbReference>
<organism evidence="1 2">
    <name type="scientific">Dictyobacter formicarum</name>
    <dbReference type="NCBI Taxonomy" id="2778368"/>
    <lineage>
        <taxon>Bacteria</taxon>
        <taxon>Bacillati</taxon>
        <taxon>Chloroflexota</taxon>
        <taxon>Ktedonobacteria</taxon>
        <taxon>Ktedonobacterales</taxon>
        <taxon>Dictyobacteraceae</taxon>
        <taxon>Dictyobacter</taxon>
    </lineage>
</organism>
<name>A0ABQ3VS09_9CHLR</name>
<protein>
    <submittedName>
        <fullName evidence="1">Uncharacterized protein</fullName>
    </submittedName>
</protein>
<reference evidence="1 2" key="1">
    <citation type="journal article" date="2021" name="Int. J. Syst. Evol. Microbiol.">
        <title>Reticulibacter mediterranei gen. nov., sp. nov., within the new family Reticulibacteraceae fam. nov., and Ktedonospora formicarum gen. nov., sp. nov., Ktedonobacter robiniae sp. nov., Dictyobacter formicarum sp. nov. and Dictyobacter arantiisoli sp. nov., belonging to the class Ktedonobacteria.</title>
        <authorList>
            <person name="Yabe S."/>
            <person name="Zheng Y."/>
            <person name="Wang C.M."/>
            <person name="Sakai Y."/>
            <person name="Abe K."/>
            <person name="Yokota A."/>
            <person name="Donadio S."/>
            <person name="Cavaletti L."/>
            <person name="Monciardini P."/>
        </authorList>
    </citation>
    <scope>NUCLEOTIDE SEQUENCE [LARGE SCALE GENOMIC DNA]</scope>
    <source>
        <strain evidence="1 2">SOSP1-9</strain>
    </source>
</reference>
<comment type="caution">
    <text evidence="1">The sequence shown here is derived from an EMBL/GenBank/DDBJ whole genome shotgun (WGS) entry which is preliminary data.</text>
</comment>